<feature type="domain" description="Hemerythrin-like" evidence="1">
    <location>
        <begin position="32"/>
        <end position="155"/>
    </location>
</feature>
<organism evidence="2 3">
    <name type="scientific">Tulasnella calospora MUT 4182</name>
    <dbReference type="NCBI Taxonomy" id="1051891"/>
    <lineage>
        <taxon>Eukaryota</taxon>
        <taxon>Fungi</taxon>
        <taxon>Dikarya</taxon>
        <taxon>Basidiomycota</taxon>
        <taxon>Agaricomycotina</taxon>
        <taxon>Agaricomycetes</taxon>
        <taxon>Cantharellales</taxon>
        <taxon>Tulasnellaceae</taxon>
        <taxon>Tulasnella</taxon>
    </lineage>
</organism>
<reference evidence="3" key="2">
    <citation type="submission" date="2015-01" db="EMBL/GenBank/DDBJ databases">
        <title>Evolutionary Origins and Diversification of the Mycorrhizal Mutualists.</title>
        <authorList>
            <consortium name="DOE Joint Genome Institute"/>
            <consortium name="Mycorrhizal Genomics Consortium"/>
            <person name="Kohler A."/>
            <person name="Kuo A."/>
            <person name="Nagy L.G."/>
            <person name="Floudas D."/>
            <person name="Copeland A."/>
            <person name="Barry K.W."/>
            <person name="Cichocki N."/>
            <person name="Veneault-Fourrey C."/>
            <person name="LaButti K."/>
            <person name="Lindquist E.A."/>
            <person name="Lipzen A."/>
            <person name="Lundell T."/>
            <person name="Morin E."/>
            <person name="Murat C."/>
            <person name="Riley R."/>
            <person name="Ohm R."/>
            <person name="Sun H."/>
            <person name="Tunlid A."/>
            <person name="Henrissat B."/>
            <person name="Grigoriev I.V."/>
            <person name="Hibbett D.S."/>
            <person name="Martin F."/>
        </authorList>
    </citation>
    <scope>NUCLEOTIDE SEQUENCE [LARGE SCALE GENOMIC DNA]</scope>
    <source>
        <strain evidence="3">MUT 4182</strain>
    </source>
</reference>
<dbReference type="PANTHER" id="PTHR38048:SF2">
    <property type="entry name" value="HEMERYTHRIN-LIKE DOMAIN-CONTAINING PROTEIN"/>
    <property type="match status" value="1"/>
</dbReference>
<dbReference type="InterPro" id="IPR012312">
    <property type="entry name" value="Hemerythrin-like"/>
</dbReference>
<dbReference type="STRING" id="1051891.A0A0C3QN21"/>
<sequence>MSTLELLHCVPIPAGDRNDVFDCQSIRMVILHNIIIRGFNSMLHYSGQVEPGTPSYQSFLAYSNEVLVYLHKHHLFEEERYFPFLESHLGAGTMSGNVNEHEAFKAPLAAFESLLNDLRSGKATWNVETFRKSIYDFANILKEHLSEEIDTIRPAVLKAKITREQLVAFEAESKKYFIANTSLVRDPQFLFINGDGVNGAWFPPMPGPISFVSKALLWHLHSDWWQFGSCDKNMHVKPEFAAYEPVKEK</sequence>
<dbReference type="AlphaFoldDB" id="A0A0C3QN21"/>
<evidence type="ECO:0000313" key="2">
    <source>
        <dbReference type="EMBL" id="KIO34530.1"/>
    </source>
</evidence>
<name>A0A0C3QN21_9AGAM</name>
<dbReference type="InterPro" id="IPR053206">
    <property type="entry name" value="Dimeric_xanthone_biosynth"/>
</dbReference>
<evidence type="ECO:0000313" key="3">
    <source>
        <dbReference type="Proteomes" id="UP000054248"/>
    </source>
</evidence>
<dbReference type="OrthoDB" id="58416at2759"/>
<dbReference type="Gene3D" id="1.20.120.520">
    <property type="entry name" value="nmb1532 protein domain like"/>
    <property type="match status" value="1"/>
</dbReference>
<keyword evidence="3" id="KW-1185">Reference proteome</keyword>
<evidence type="ECO:0000259" key="1">
    <source>
        <dbReference type="Pfam" id="PF01814"/>
    </source>
</evidence>
<dbReference type="PANTHER" id="PTHR38048">
    <property type="entry name" value="EXPRESSED PROTEIN"/>
    <property type="match status" value="1"/>
</dbReference>
<dbReference type="HOGENOM" id="CLU_066708_2_0_1"/>
<dbReference type="EMBL" id="KN822942">
    <property type="protein sequence ID" value="KIO34530.1"/>
    <property type="molecule type" value="Genomic_DNA"/>
</dbReference>
<dbReference type="Proteomes" id="UP000054248">
    <property type="component" value="Unassembled WGS sequence"/>
</dbReference>
<accession>A0A0C3QN21</accession>
<gene>
    <name evidence="2" type="ORF">M407DRAFT_16508</name>
</gene>
<dbReference type="CDD" id="cd12108">
    <property type="entry name" value="Hr-like"/>
    <property type="match status" value="1"/>
</dbReference>
<proteinExistence type="predicted"/>
<reference evidence="2 3" key="1">
    <citation type="submission" date="2014-04" db="EMBL/GenBank/DDBJ databases">
        <authorList>
            <consortium name="DOE Joint Genome Institute"/>
            <person name="Kuo A."/>
            <person name="Girlanda M."/>
            <person name="Perotto S."/>
            <person name="Kohler A."/>
            <person name="Nagy L.G."/>
            <person name="Floudas D."/>
            <person name="Copeland A."/>
            <person name="Barry K.W."/>
            <person name="Cichocki N."/>
            <person name="Veneault-Fourrey C."/>
            <person name="LaButti K."/>
            <person name="Lindquist E.A."/>
            <person name="Lipzen A."/>
            <person name="Lundell T."/>
            <person name="Morin E."/>
            <person name="Murat C."/>
            <person name="Sun H."/>
            <person name="Tunlid A."/>
            <person name="Henrissat B."/>
            <person name="Grigoriev I.V."/>
            <person name="Hibbett D.S."/>
            <person name="Martin F."/>
            <person name="Nordberg H.P."/>
            <person name="Cantor M.N."/>
            <person name="Hua S.X."/>
        </authorList>
    </citation>
    <scope>NUCLEOTIDE SEQUENCE [LARGE SCALE GENOMIC DNA]</scope>
    <source>
        <strain evidence="2 3">MUT 4182</strain>
    </source>
</reference>
<protein>
    <recommendedName>
        <fullName evidence="1">Hemerythrin-like domain-containing protein</fullName>
    </recommendedName>
</protein>
<dbReference type="Pfam" id="PF01814">
    <property type="entry name" value="Hemerythrin"/>
    <property type="match status" value="1"/>
</dbReference>